<dbReference type="Proteomes" id="UP000325672">
    <property type="component" value="Unassembled WGS sequence"/>
</dbReference>
<organism evidence="8 9">
    <name type="scientific">Aspergillus pseudotamarii</name>
    <dbReference type="NCBI Taxonomy" id="132259"/>
    <lineage>
        <taxon>Eukaryota</taxon>
        <taxon>Fungi</taxon>
        <taxon>Dikarya</taxon>
        <taxon>Ascomycota</taxon>
        <taxon>Pezizomycotina</taxon>
        <taxon>Eurotiomycetes</taxon>
        <taxon>Eurotiomycetidae</taxon>
        <taxon>Eurotiales</taxon>
        <taxon>Aspergillaceae</taxon>
        <taxon>Aspergillus</taxon>
        <taxon>Aspergillus subgen. Circumdati</taxon>
    </lineage>
</organism>
<keyword evidence="3 6" id="KW-1133">Transmembrane helix</keyword>
<feature type="transmembrane region" description="Helical" evidence="6">
    <location>
        <begin position="59"/>
        <end position="82"/>
    </location>
</feature>
<dbReference type="PANTHER" id="PTHR33048:SF167">
    <property type="entry name" value="INTEGRAL MEMBRANE PROTEIN"/>
    <property type="match status" value="1"/>
</dbReference>
<feature type="transmembrane region" description="Helical" evidence="6">
    <location>
        <begin position="26"/>
        <end position="47"/>
    </location>
</feature>
<evidence type="ECO:0000313" key="9">
    <source>
        <dbReference type="Proteomes" id="UP000325672"/>
    </source>
</evidence>
<proteinExistence type="inferred from homology"/>
<keyword evidence="9" id="KW-1185">Reference proteome</keyword>
<feature type="transmembrane region" description="Helical" evidence="6">
    <location>
        <begin position="138"/>
        <end position="159"/>
    </location>
</feature>
<feature type="domain" description="Rhodopsin" evidence="7">
    <location>
        <begin position="43"/>
        <end position="308"/>
    </location>
</feature>
<evidence type="ECO:0000256" key="5">
    <source>
        <dbReference type="ARBA" id="ARBA00038359"/>
    </source>
</evidence>
<evidence type="ECO:0000256" key="1">
    <source>
        <dbReference type="ARBA" id="ARBA00004141"/>
    </source>
</evidence>
<name>A0A5N6TA63_ASPPS</name>
<protein>
    <recommendedName>
        <fullName evidence="7">Rhodopsin domain-containing protein</fullName>
    </recommendedName>
</protein>
<dbReference type="GeneID" id="43642662"/>
<keyword evidence="4 6" id="KW-0472">Membrane</keyword>
<dbReference type="PANTHER" id="PTHR33048">
    <property type="entry name" value="PTH11-LIKE INTEGRAL MEMBRANE PROTEIN (AFU_ORTHOLOGUE AFUA_5G11245)"/>
    <property type="match status" value="1"/>
</dbReference>
<accession>A0A5N6TA63</accession>
<evidence type="ECO:0000256" key="2">
    <source>
        <dbReference type="ARBA" id="ARBA00022692"/>
    </source>
</evidence>
<dbReference type="EMBL" id="ML743552">
    <property type="protein sequence ID" value="KAE8143258.1"/>
    <property type="molecule type" value="Genomic_DNA"/>
</dbReference>
<dbReference type="AlphaFoldDB" id="A0A5N6TA63"/>
<dbReference type="InterPro" id="IPR052337">
    <property type="entry name" value="SAT4-like"/>
</dbReference>
<evidence type="ECO:0000313" key="8">
    <source>
        <dbReference type="EMBL" id="KAE8143258.1"/>
    </source>
</evidence>
<feature type="transmembrane region" description="Helical" evidence="6">
    <location>
        <begin position="190"/>
        <end position="211"/>
    </location>
</feature>
<feature type="transmembrane region" description="Helical" evidence="6">
    <location>
        <begin position="102"/>
        <end position="126"/>
    </location>
</feature>
<evidence type="ECO:0000256" key="4">
    <source>
        <dbReference type="ARBA" id="ARBA00023136"/>
    </source>
</evidence>
<dbReference type="OrthoDB" id="5022096at2759"/>
<keyword evidence="2 6" id="KW-0812">Transmembrane</keyword>
<comment type="similarity">
    <text evidence="5">Belongs to the SAT4 family.</text>
</comment>
<feature type="transmembrane region" description="Helical" evidence="6">
    <location>
        <begin position="223"/>
        <end position="248"/>
    </location>
</feature>
<comment type="subcellular location">
    <subcellularLocation>
        <location evidence="1">Membrane</location>
        <topology evidence="1">Multi-pass membrane protein</topology>
    </subcellularLocation>
</comment>
<evidence type="ECO:0000256" key="6">
    <source>
        <dbReference type="SAM" id="Phobius"/>
    </source>
</evidence>
<dbReference type="GO" id="GO:0016020">
    <property type="term" value="C:membrane"/>
    <property type="evidence" value="ECO:0007669"/>
    <property type="project" value="UniProtKB-SubCell"/>
</dbReference>
<dbReference type="Pfam" id="PF20684">
    <property type="entry name" value="Fung_rhodopsin"/>
    <property type="match status" value="1"/>
</dbReference>
<evidence type="ECO:0000259" key="7">
    <source>
        <dbReference type="Pfam" id="PF20684"/>
    </source>
</evidence>
<dbReference type="InterPro" id="IPR049326">
    <property type="entry name" value="Rhodopsin_dom_fungi"/>
</dbReference>
<evidence type="ECO:0000256" key="3">
    <source>
        <dbReference type="ARBA" id="ARBA00022989"/>
    </source>
</evidence>
<gene>
    <name evidence="8" type="ORF">BDV38DRAFT_277283</name>
</gene>
<reference evidence="8 9" key="1">
    <citation type="submission" date="2019-04" db="EMBL/GenBank/DDBJ databases">
        <title>Friends and foes A comparative genomics study of 23 Aspergillus species from section Flavi.</title>
        <authorList>
            <consortium name="DOE Joint Genome Institute"/>
            <person name="Kjaerbolling I."/>
            <person name="Vesth T."/>
            <person name="Frisvad J.C."/>
            <person name="Nybo J.L."/>
            <person name="Theobald S."/>
            <person name="Kildgaard S."/>
            <person name="Isbrandt T."/>
            <person name="Kuo A."/>
            <person name="Sato A."/>
            <person name="Lyhne E.K."/>
            <person name="Kogle M.E."/>
            <person name="Wiebenga A."/>
            <person name="Kun R.S."/>
            <person name="Lubbers R.J."/>
            <person name="Makela M.R."/>
            <person name="Barry K."/>
            <person name="Chovatia M."/>
            <person name="Clum A."/>
            <person name="Daum C."/>
            <person name="Haridas S."/>
            <person name="He G."/>
            <person name="LaButti K."/>
            <person name="Lipzen A."/>
            <person name="Mondo S."/>
            <person name="Riley R."/>
            <person name="Salamov A."/>
            <person name="Simmons B.A."/>
            <person name="Magnuson J.K."/>
            <person name="Henrissat B."/>
            <person name="Mortensen U.H."/>
            <person name="Larsen T.O."/>
            <person name="Devries R.P."/>
            <person name="Grigoriev I.V."/>
            <person name="Machida M."/>
            <person name="Baker S.E."/>
            <person name="Andersen M.R."/>
        </authorList>
    </citation>
    <scope>NUCLEOTIDE SEQUENCE [LARGE SCALE GENOMIC DNA]</scope>
    <source>
        <strain evidence="8 9">CBS 117625</strain>
    </source>
</reference>
<sequence length="415" mass="46160">MHSSRDLLPRQAASVDHPSDSRAPHILAIIGSLTGLSGLLVALRCYVRLFVLRKFLPDDGVIVVSLLCAFGVLACFVGESHHGVGLYSDDIKSGDFQILSEYMFYHAIVIVLGISLVKVSLALFLLRFASPNKSLKRFIIGALVFLIIFTIACILTLIFQCLPVRAAWDFSLRQNARCYSMKTYLSIGEFNSAINIATDFVFATLPAFMFYKVQVNKRTRVSLMGILSLGYLCVVLFFMNLNLSIYTFQLTKETHSACAAGIVKTVLQSQIFDEPDPYRECQYLIWNCIELNVGIIAASFPTIKPLVKSVIGTTLSFTSGVRSGKRNGQGYHGRSSYIMHSLQQNRTVNEDQKYSVQIGTLDESDRGSEENLTQRPRRGSLSRIIQTTEVIVHSEESADLGVMRIGPARTVDDRV</sequence>
<dbReference type="RefSeq" id="XP_031919321.1">
    <property type="nucleotide sequence ID" value="XM_032058452.1"/>
</dbReference>